<evidence type="ECO:0000313" key="3">
    <source>
        <dbReference type="Proteomes" id="UP000555411"/>
    </source>
</evidence>
<protein>
    <submittedName>
        <fullName evidence="2">Uncharacterized protein</fullName>
    </submittedName>
</protein>
<dbReference type="AlphaFoldDB" id="A0A842IAD4"/>
<feature type="signal peptide" evidence="1">
    <location>
        <begin position="1"/>
        <end position="21"/>
    </location>
</feature>
<dbReference type="RefSeq" id="WP_185798425.1">
    <property type="nucleotide sequence ID" value="NZ_JACLQD010000004.1"/>
</dbReference>
<name>A0A842IAD4_9RHOB</name>
<keyword evidence="1" id="KW-0732">Signal</keyword>
<feature type="chain" id="PRO_5032842181" evidence="1">
    <location>
        <begin position="22"/>
        <end position="286"/>
    </location>
</feature>
<dbReference type="EMBL" id="JACLQD010000004">
    <property type="protein sequence ID" value="MBC2836820.1"/>
    <property type="molecule type" value="Genomic_DNA"/>
</dbReference>
<evidence type="ECO:0000256" key="1">
    <source>
        <dbReference type="SAM" id="SignalP"/>
    </source>
</evidence>
<accession>A0A842IAD4</accession>
<comment type="caution">
    <text evidence="2">The sequence shown here is derived from an EMBL/GenBank/DDBJ whole genome shotgun (WGS) entry which is preliminary data.</text>
</comment>
<reference evidence="2 3" key="1">
    <citation type="journal article" date="2017" name="Int. J. Syst. Evol. Microbiol.">
        <title>Gemmobacter straminiformis sp. nov., isolated from an artificial fountain.</title>
        <authorList>
            <person name="Kang J.Y."/>
            <person name="Kim M.J."/>
            <person name="Chun J."/>
            <person name="Son K.P."/>
            <person name="Jahng K.Y."/>
        </authorList>
    </citation>
    <scope>NUCLEOTIDE SEQUENCE [LARGE SCALE GENOMIC DNA]</scope>
    <source>
        <strain evidence="2 3">CAM-8</strain>
    </source>
</reference>
<organism evidence="2 3">
    <name type="scientific">Paragemmobacter straminiformis</name>
    <dbReference type="NCBI Taxonomy" id="2045119"/>
    <lineage>
        <taxon>Bacteria</taxon>
        <taxon>Pseudomonadati</taxon>
        <taxon>Pseudomonadota</taxon>
        <taxon>Alphaproteobacteria</taxon>
        <taxon>Rhodobacterales</taxon>
        <taxon>Paracoccaceae</taxon>
        <taxon>Paragemmobacter</taxon>
    </lineage>
</organism>
<gene>
    <name evidence="2" type="ORF">H7F16_14975</name>
</gene>
<dbReference type="Proteomes" id="UP000555411">
    <property type="component" value="Unassembled WGS sequence"/>
</dbReference>
<sequence>MKFASVLVGLAAVAVAGVAHAQDMASGISGDFSIARSSQVWGGDNTNTVGVDDLSGRVLVPLSGPWALQVEGNYGAVAGSDRAAAYDDNLYLSYGNFGAHALYRAERFQAGVMAAKSSATVDGEEAYYDTMLGLEGQTYFGNATVWGQVASVSGYEEYAGNEDLSLGVVRGGVRYFIGDATRIDLEGTYAKGTFDDYDAKIAFWGVGVEHQIVSEANYGVSVFARYEGSNFDFTDDYSSEAWLSDKTIKVGLSIKFGGKSLREADRSGANTDLINAGRFNIIDSTY</sequence>
<evidence type="ECO:0000313" key="2">
    <source>
        <dbReference type="EMBL" id="MBC2836820.1"/>
    </source>
</evidence>
<proteinExistence type="predicted"/>
<keyword evidence="3" id="KW-1185">Reference proteome</keyword>